<reference evidence="19" key="1">
    <citation type="thesis" date="2020" institute="ProQuest LLC" country="789 East Eisenhower Parkway, Ann Arbor, MI, USA">
        <title>Comparative Genomics and Chromosome Evolution.</title>
        <authorList>
            <person name="Mudd A.B."/>
        </authorList>
    </citation>
    <scope>NUCLEOTIDE SEQUENCE</scope>
    <source>
        <strain evidence="19">237g6f4</strain>
        <tissue evidence="19">Blood</tissue>
    </source>
</reference>
<evidence type="ECO:0000256" key="16">
    <source>
        <dbReference type="ARBA" id="ARBA00030430"/>
    </source>
</evidence>
<evidence type="ECO:0000313" key="20">
    <source>
        <dbReference type="Proteomes" id="UP000824782"/>
    </source>
</evidence>
<keyword evidence="12 17" id="KW-0472">Membrane</keyword>
<feature type="transmembrane region" description="Helical" evidence="17">
    <location>
        <begin position="12"/>
        <end position="39"/>
    </location>
</feature>
<dbReference type="InterPro" id="IPR039318">
    <property type="entry name" value="POMK"/>
</dbReference>
<evidence type="ECO:0000256" key="5">
    <source>
        <dbReference type="ARBA" id="ARBA00022692"/>
    </source>
</evidence>
<keyword evidence="4" id="KW-0808">Transferase</keyword>
<evidence type="ECO:0000256" key="4">
    <source>
        <dbReference type="ARBA" id="ARBA00022679"/>
    </source>
</evidence>
<evidence type="ECO:0000256" key="14">
    <source>
        <dbReference type="ARBA" id="ARBA00029343"/>
    </source>
</evidence>
<proteinExistence type="predicted"/>
<organism evidence="19 20">
    <name type="scientific">Engystomops pustulosus</name>
    <name type="common">Tungara frog</name>
    <name type="synonym">Physalaemus pustulosus</name>
    <dbReference type="NCBI Taxonomy" id="76066"/>
    <lineage>
        <taxon>Eukaryota</taxon>
        <taxon>Metazoa</taxon>
        <taxon>Chordata</taxon>
        <taxon>Craniata</taxon>
        <taxon>Vertebrata</taxon>
        <taxon>Euteleostomi</taxon>
        <taxon>Amphibia</taxon>
        <taxon>Batrachia</taxon>
        <taxon>Anura</taxon>
        <taxon>Neobatrachia</taxon>
        <taxon>Hyloidea</taxon>
        <taxon>Leptodactylidae</taxon>
        <taxon>Leiuperinae</taxon>
        <taxon>Engystomops</taxon>
    </lineage>
</organism>
<evidence type="ECO:0000256" key="10">
    <source>
        <dbReference type="ARBA" id="ARBA00022968"/>
    </source>
</evidence>
<comment type="caution">
    <text evidence="19">The sequence shown here is derived from an EMBL/GenBank/DDBJ whole genome shotgun (WGS) entry which is preliminary data.</text>
</comment>
<dbReference type="GO" id="GO:0019200">
    <property type="term" value="F:carbohydrate kinase activity"/>
    <property type="evidence" value="ECO:0007669"/>
    <property type="project" value="InterPro"/>
</dbReference>
<keyword evidence="20" id="KW-1185">Reference proteome</keyword>
<name>A0AAV7D9C7_ENGPU</name>
<evidence type="ECO:0000256" key="8">
    <source>
        <dbReference type="ARBA" id="ARBA00022824"/>
    </source>
</evidence>
<dbReference type="PANTHER" id="PTHR22618:SF2">
    <property type="entry name" value="PROTEIN O-MANNOSE KINASE"/>
    <property type="match status" value="1"/>
</dbReference>
<dbReference type="EC" id="2.7.1.183" evidence="2"/>
<dbReference type="Proteomes" id="UP000824782">
    <property type="component" value="Unassembled WGS sequence"/>
</dbReference>
<evidence type="ECO:0000256" key="1">
    <source>
        <dbReference type="ARBA" id="ARBA00004648"/>
    </source>
</evidence>
<dbReference type="GO" id="GO:0006493">
    <property type="term" value="P:protein O-linked glycosylation"/>
    <property type="evidence" value="ECO:0007669"/>
    <property type="project" value="InterPro"/>
</dbReference>
<keyword evidence="7" id="KW-0418">Kinase</keyword>
<comment type="subcellular location">
    <subcellularLocation>
        <location evidence="1">Endoplasmic reticulum membrane</location>
        <topology evidence="1">Single-pass type II membrane protein</topology>
    </subcellularLocation>
</comment>
<dbReference type="GO" id="GO:0005789">
    <property type="term" value="C:endoplasmic reticulum membrane"/>
    <property type="evidence" value="ECO:0007669"/>
    <property type="project" value="UniProtKB-SubCell"/>
</dbReference>
<keyword evidence="6" id="KW-0547">Nucleotide-binding</keyword>
<evidence type="ECO:0000256" key="11">
    <source>
        <dbReference type="ARBA" id="ARBA00022989"/>
    </source>
</evidence>
<evidence type="ECO:0000259" key="18">
    <source>
        <dbReference type="PROSITE" id="PS50011"/>
    </source>
</evidence>
<dbReference type="PROSITE" id="PS50011">
    <property type="entry name" value="PROTEIN_KINASE_DOM"/>
    <property type="match status" value="1"/>
</dbReference>
<dbReference type="GO" id="GO:0004672">
    <property type="term" value="F:protein kinase activity"/>
    <property type="evidence" value="ECO:0007669"/>
    <property type="project" value="InterPro"/>
</dbReference>
<evidence type="ECO:0000256" key="17">
    <source>
        <dbReference type="SAM" id="Phobius"/>
    </source>
</evidence>
<keyword evidence="5 17" id="KW-0812">Transmembrane</keyword>
<gene>
    <name evidence="19" type="ORF">GDO81_000937</name>
</gene>
<dbReference type="InterPro" id="IPR011009">
    <property type="entry name" value="Kinase-like_dom_sf"/>
</dbReference>
<dbReference type="SUPFAM" id="SSF56112">
    <property type="entry name" value="Protein kinase-like (PK-like)"/>
    <property type="match status" value="1"/>
</dbReference>
<dbReference type="PANTHER" id="PTHR22618">
    <property type="entry name" value="PROTEIN O-MANNOSE KINASE"/>
    <property type="match status" value="1"/>
</dbReference>
<keyword evidence="9" id="KW-0067">ATP-binding</keyword>
<evidence type="ECO:0000256" key="7">
    <source>
        <dbReference type="ARBA" id="ARBA00022777"/>
    </source>
</evidence>
<evidence type="ECO:0000256" key="12">
    <source>
        <dbReference type="ARBA" id="ARBA00023136"/>
    </source>
</evidence>
<accession>A0AAV7D9C7</accession>
<dbReference type="Pfam" id="PF07714">
    <property type="entry name" value="PK_Tyr_Ser-Thr"/>
    <property type="match status" value="1"/>
</dbReference>
<comment type="function">
    <text evidence="13">Protein O-mannose kinase that specifically mediates phosphorylation at the 6-position of an O-mannose of the trisaccharide (N-acetylgalactosamine (GalNAc)-beta-1,3-N-acetylglucosamine (GlcNAc)-beta-1,4-mannose) to generate phosphorylated O-mannosyl trisaccharide (N-acetylgalactosamine-beta-1,3-N-acetylglucosamine-beta-1,4-(phosphate-6-)mannose). Phosphorylated O-mannosyl trisaccharide is a carbohydrate structure present in alpha-dystroglycan (DAG1), which is required for binding laminin G-like domain-containing extracellular proteins with high affinity. Only shows kinase activity when the GalNAc-beta-3-GlcNAc-beta-terminus is linked to the 4-position of O-mannose, suggesting that this disaccharide serves as the substrate recognition motif.</text>
</comment>
<dbReference type="EMBL" id="WNYA01000001">
    <property type="protein sequence ID" value="KAG8593748.1"/>
    <property type="molecule type" value="Genomic_DNA"/>
</dbReference>
<dbReference type="GO" id="GO:0005524">
    <property type="term" value="F:ATP binding"/>
    <property type="evidence" value="ECO:0007669"/>
    <property type="project" value="UniProtKB-KW"/>
</dbReference>
<evidence type="ECO:0000256" key="15">
    <source>
        <dbReference type="ARBA" id="ARBA00030304"/>
    </source>
</evidence>
<comment type="catalytic activity">
    <reaction evidence="14">
        <text>3-O-[beta-D-GalNAc-(1-&gt;3)-beta-D-GlcNAc-(1-&gt;4)-alpha-D-Man]-L-Thr-[protein] + ATP = 3-O-[beta-D-GalNAc-(1-&gt;3)-beta-D-GlcNAc-(1-&gt;4)-(O-6-P-alpha-D-Man)]-Thr-[protein] + ADP + H(+)</text>
        <dbReference type="Rhea" id="RHEA:52616"/>
        <dbReference type="Rhea" id="RHEA-COMP:13308"/>
        <dbReference type="Rhea" id="RHEA-COMP:13309"/>
        <dbReference type="ChEBI" id="CHEBI:15378"/>
        <dbReference type="ChEBI" id="CHEBI:30616"/>
        <dbReference type="ChEBI" id="CHEBI:136709"/>
        <dbReference type="ChEBI" id="CHEBI:136710"/>
        <dbReference type="ChEBI" id="CHEBI:456216"/>
        <dbReference type="EC" id="2.7.1.183"/>
    </reaction>
</comment>
<feature type="domain" description="Protein kinase" evidence="18">
    <location>
        <begin position="82"/>
        <end position="351"/>
    </location>
</feature>
<evidence type="ECO:0000256" key="3">
    <source>
        <dbReference type="ARBA" id="ARBA00015906"/>
    </source>
</evidence>
<dbReference type="InterPro" id="IPR001245">
    <property type="entry name" value="Ser-Thr/Tyr_kinase_cat_dom"/>
</dbReference>
<keyword evidence="8" id="KW-0256">Endoplasmic reticulum</keyword>
<sequence>MDLRFHGSKKGGHWNCLVLLIILLLFTVVFINIVLYVYLEHLYVSPSYPYADPSTCPQGYFKIGSMKNCSAWLTCQGINKEVRRLKLVGEGAVKKVYLSEWKGMKVALSQLTTPNLQDDFFQGLQMLKALQNRHVVTLVGHCQENYSILTEYHPLGSLENLDSTFSLPKYKNFNTWQNRLGLAIDYVSIIGYLHNSPLGTLVMCDSNDLDKVLSQYLLTSDFRLVANDLDALPLVDKDRGLLVKCGPREIIGDFVAPEQLWPYGSDKEFSNDLMPSYDEKTDIWKIPAVTDYLLGHVDGSDIVRFHLFDIHAECKKNPAERPSAQTVLDMYKRIRTLLMKEFSMSDVREML</sequence>
<evidence type="ECO:0000313" key="19">
    <source>
        <dbReference type="EMBL" id="KAG8593748.1"/>
    </source>
</evidence>
<dbReference type="FunFam" id="1.10.510.10:FF:000464">
    <property type="entry name" value="Protein O-mannose kinase"/>
    <property type="match status" value="1"/>
</dbReference>
<evidence type="ECO:0000256" key="13">
    <source>
        <dbReference type="ARBA" id="ARBA00025665"/>
    </source>
</evidence>
<keyword evidence="11 17" id="KW-1133">Transmembrane helix</keyword>
<dbReference type="Gene3D" id="1.10.510.10">
    <property type="entry name" value="Transferase(Phosphotransferase) domain 1"/>
    <property type="match status" value="1"/>
</dbReference>
<keyword evidence="10" id="KW-0735">Signal-anchor</keyword>
<dbReference type="InterPro" id="IPR000719">
    <property type="entry name" value="Prot_kinase_dom"/>
</dbReference>
<protein>
    <recommendedName>
        <fullName evidence="3">Protein O-mannose kinase</fullName>
        <ecNumber evidence="2">2.7.1.183</ecNumber>
    </recommendedName>
    <alternativeName>
        <fullName evidence="16">Protein kinase-like protein SgK196</fullName>
    </alternativeName>
    <alternativeName>
        <fullName evidence="15">Sugen kinase 196</fullName>
    </alternativeName>
</protein>
<evidence type="ECO:0000256" key="9">
    <source>
        <dbReference type="ARBA" id="ARBA00022840"/>
    </source>
</evidence>
<evidence type="ECO:0000256" key="6">
    <source>
        <dbReference type="ARBA" id="ARBA00022741"/>
    </source>
</evidence>
<evidence type="ECO:0000256" key="2">
    <source>
        <dbReference type="ARBA" id="ARBA00011932"/>
    </source>
</evidence>
<dbReference type="AlphaFoldDB" id="A0AAV7D9C7"/>